<dbReference type="Gene3D" id="3.40.720.10">
    <property type="entry name" value="Alkaline Phosphatase, subunit A"/>
    <property type="match status" value="1"/>
</dbReference>
<dbReference type="Proteomes" id="UP001646141">
    <property type="component" value="Unassembled WGS sequence"/>
</dbReference>
<organism evidence="1 2">
    <name type="scientific">Leucobacter chromiireducens subsp. chromiireducens</name>
    <dbReference type="NCBI Taxonomy" id="660067"/>
    <lineage>
        <taxon>Bacteria</taxon>
        <taxon>Bacillati</taxon>
        <taxon>Actinomycetota</taxon>
        <taxon>Actinomycetes</taxon>
        <taxon>Micrococcales</taxon>
        <taxon>Microbacteriaceae</taxon>
        <taxon>Leucobacter</taxon>
    </lineage>
</organism>
<reference evidence="1 2" key="1">
    <citation type="submission" date="2018-09" db="EMBL/GenBank/DDBJ databases">
        <title>Comparative genomics of Leucobacter spp.</title>
        <authorList>
            <person name="Reis A.C."/>
            <person name="Kolvenbach B.A."/>
            <person name="Corvini P.F.X."/>
            <person name="Nunes O.C."/>
        </authorList>
    </citation>
    <scope>NUCLEOTIDE SEQUENCE [LARGE SCALE GENOMIC DNA]</scope>
    <source>
        <strain evidence="1 2">L-1</strain>
    </source>
</reference>
<dbReference type="EMBL" id="QYAD01000004">
    <property type="protein sequence ID" value="MBL3690538.1"/>
    <property type="molecule type" value="Genomic_DNA"/>
</dbReference>
<proteinExistence type="predicted"/>
<dbReference type="Pfam" id="PF01663">
    <property type="entry name" value="Phosphodiest"/>
    <property type="match status" value="1"/>
</dbReference>
<protein>
    <submittedName>
        <fullName evidence="1">Alkaline phosphatase family protein</fullName>
    </submittedName>
</protein>
<evidence type="ECO:0000313" key="2">
    <source>
        <dbReference type="Proteomes" id="UP001646141"/>
    </source>
</evidence>
<gene>
    <name evidence="1" type="ORF">D3226_11305</name>
</gene>
<dbReference type="SUPFAM" id="SSF53649">
    <property type="entry name" value="Alkaline phosphatase-like"/>
    <property type="match status" value="1"/>
</dbReference>
<sequence>MLPTAADNGARLAAILPSGLAAIARGQGKDPRAVLAHASAPGSFDDLDVSLVPELRSFVLIVVDGLGHANLAARKGHAPTLTGLQQRRIETVAPSTTGAALTAITTGRLPGEHGLAGYRIRHPEFGLRATLSEWDGITDVRSWQRATPLFAQAREVGARPVVIGRPAHEEGGLTRAILSDADYLSGQRIDDRFAIASQTLRAAAAGPAQESTLIYLYVDELDRAAHEHGWESSEWVRRLEQLDAALADFLRALPGGVGVAVTADHGIIDVPAEQHVLLDSVPGLLDGVVEIGGEPRFRALYLAENGAEADPALIAEVRDRIAAAEGDRAWVFTRDEAITADVFGPVAPEVAPRLGDVFIAARKRVAYYVSADTPSARSLVGQHGSFSEDERGVPLALAGALAGTGFTALVTRVAALRGVALAG</sequence>
<dbReference type="RefSeq" id="WP_202382703.1">
    <property type="nucleotide sequence ID" value="NZ_BAAAMA010000010.1"/>
</dbReference>
<keyword evidence="2" id="KW-1185">Reference proteome</keyword>
<comment type="caution">
    <text evidence="1">The sequence shown here is derived from an EMBL/GenBank/DDBJ whole genome shotgun (WGS) entry which is preliminary data.</text>
</comment>
<accession>A0ABS1SQU4</accession>
<dbReference type="PANTHER" id="PTHR10151">
    <property type="entry name" value="ECTONUCLEOTIDE PYROPHOSPHATASE/PHOSPHODIESTERASE"/>
    <property type="match status" value="1"/>
</dbReference>
<dbReference type="PANTHER" id="PTHR10151:SF120">
    <property type="entry name" value="BIS(5'-ADENOSYL)-TRIPHOSPHATASE"/>
    <property type="match status" value="1"/>
</dbReference>
<name>A0ABS1SQU4_9MICO</name>
<dbReference type="InterPro" id="IPR017850">
    <property type="entry name" value="Alkaline_phosphatase_core_sf"/>
</dbReference>
<evidence type="ECO:0000313" key="1">
    <source>
        <dbReference type="EMBL" id="MBL3690538.1"/>
    </source>
</evidence>
<dbReference type="InterPro" id="IPR002591">
    <property type="entry name" value="Phosphodiest/P_Trfase"/>
</dbReference>